<dbReference type="RefSeq" id="WP_146918075.1">
    <property type="nucleotide sequence ID" value="NZ_CP042430.1"/>
</dbReference>
<dbReference type="EMBL" id="CP042430">
    <property type="protein sequence ID" value="QEC47524.1"/>
    <property type="molecule type" value="Genomic_DNA"/>
</dbReference>
<dbReference type="PANTHER" id="PTHR30005:SF13">
    <property type="entry name" value="EXOPOLYPHOSPHATASE 2"/>
    <property type="match status" value="1"/>
</dbReference>
<sequence>MRIAVVDIGTNSTRLLIADTGPGETLTELERHSIVTRLGQGVDHSGTLQPEAIERVFAALAAYRERIDAQDVQAVTAVLTSAVRDARNGAAFAAEVNARFALGARTITGQEEAALTFRGATGGRADDPRRVVVIDVGGGSTELVCGVPGGPVDFHVSTQAGVVRQTERFLRRDPPDPDELQALSAEAQEIFTGAVPEPVRAGVQAAIAVAGTATSCASILQELDPYHPARVDGYVVLLAECDMLLARLAQMTEAARREVTGLHPDRAPTIVAGLILLIEALRAFGLEEFEVSEQDILRGAALALAAASGG</sequence>
<dbReference type="SUPFAM" id="SSF53067">
    <property type="entry name" value="Actin-like ATPase domain"/>
    <property type="match status" value="2"/>
</dbReference>
<evidence type="ECO:0000259" key="1">
    <source>
        <dbReference type="Pfam" id="PF02541"/>
    </source>
</evidence>
<dbReference type="Gene3D" id="3.30.420.40">
    <property type="match status" value="1"/>
</dbReference>
<accession>A0A5B8U3A0</accession>
<organism evidence="2 3">
    <name type="scientific">Baekduia soli</name>
    <dbReference type="NCBI Taxonomy" id="496014"/>
    <lineage>
        <taxon>Bacteria</taxon>
        <taxon>Bacillati</taxon>
        <taxon>Actinomycetota</taxon>
        <taxon>Thermoleophilia</taxon>
        <taxon>Solirubrobacterales</taxon>
        <taxon>Baekduiaceae</taxon>
        <taxon>Baekduia</taxon>
    </lineage>
</organism>
<evidence type="ECO:0000313" key="3">
    <source>
        <dbReference type="Proteomes" id="UP000321805"/>
    </source>
</evidence>
<dbReference type="OrthoDB" id="9793035at2"/>
<dbReference type="InterPro" id="IPR043129">
    <property type="entry name" value="ATPase_NBD"/>
</dbReference>
<dbReference type="PANTHER" id="PTHR30005">
    <property type="entry name" value="EXOPOLYPHOSPHATASE"/>
    <property type="match status" value="1"/>
</dbReference>
<evidence type="ECO:0000313" key="2">
    <source>
        <dbReference type="EMBL" id="QEC47524.1"/>
    </source>
</evidence>
<dbReference type="KEGG" id="bsol:FSW04_07990"/>
<dbReference type="Gene3D" id="3.30.420.150">
    <property type="entry name" value="Exopolyphosphatase. Domain 2"/>
    <property type="match status" value="1"/>
</dbReference>
<dbReference type="CDD" id="cd24054">
    <property type="entry name" value="ASKHA_NBD_AaPPX-GppA_MtPPX2-like"/>
    <property type="match status" value="1"/>
</dbReference>
<dbReference type="InterPro" id="IPR003695">
    <property type="entry name" value="Ppx_GppA_N"/>
</dbReference>
<keyword evidence="3" id="KW-1185">Reference proteome</keyword>
<gene>
    <name evidence="2" type="ORF">FSW04_07990</name>
</gene>
<feature type="domain" description="Ppx/GppA phosphatase N-terminal" evidence="1">
    <location>
        <begin position="17"/>
        <end position="294"/>
    </location>
</feature>
<dbReference type="InterPro" id="IPR050273">
    <property type="entry name" value="GppA/Ppx_hydrolase"/>
</dbReference>
<proteinExistence type="predicted"/>
<dbReference type="Proteomes" id="UP000321805">
    <property type="component" value="Chromosome"/>
</dbReference>
<name>A0A5B8U3A0_9ACTN</name>
<dbReference type="AlphaFoldDB" id="A0A5B8U3A0"/>
<dbReference type="GO" id="GO:0016462">
    <property type="term" value="F:pyrophosphatase activity"/>
    <property type="evidence" value="ECO:0007669"/>
    <property type="project" value="TreeGrafter"/>
</dbReference>
<protein>
    <submittedName>
        <fullName evidence="2">Ppx/GppA family phosphatase</fullName>
    </submittedName>
</protein>
<dbReference type="Pfam" id="PF02541">
    <property type="entry name" value="Ppx-GppA"/>
    <property type="match status" value="1"/>
</dbReference>
<reference evidence="2 3" key="1">
    <citation type="journal article" date="2018" name="J. Microbiol.">
        <title>Baekduia soli gen. nov., sp. nov., a novel bacterium isolated from the soil of Baekdu Mountain and proposal of a novel family name, Baekduiaceae fam. nov.</title>
        <authorList>
            <person name="An D.S."/>
            <person name="Siddiqi M.Z."/>
            <person name="Kim K.H."/>
            <person name="Yu H.S."/>
            <person name="Im W.T."/>
        </authorList>
    </citation>
    <scope>NUCLEOTIDE SEQUENCE [LARGE SCALE GENOMIC DNA]</scope>
    <source>
        <strain evidence="2 3">BR7-21</strain>
    </source>
</reference>